<dbReference type="GO" id="GO:1990112">
    <property type="term" value="C:RQC complex"/>
    <property type="evidence" value="ECO:0007669"/>
    <property type="project" value="TreeGrafter"/>
</dbReference>
<name>A0A0A2V7B8_BEABA</name>
<dbReference type="eggNOG" id="KOG2422">
    <property type="taxonomic scope" value="Eukaryota"/>
</dbReference>
<protein>
    <recommendedName>
        <fullName evidence="5">Transcription factor 25</fullName>
    </recommendedName>
</protein>
<proteinExistence type="predicted"/>
<evidence type="ECO:0000313" key="4">
    <source>
        <dbReference type="Proteomes" id="UP000030106"/>
    </source>
</evidence>
<feature type="region of interest" description="Disordered" evidence="2">
    <location>
        <begin position="1"/>
        <end position="111"/>
    </location>
</feature>
<feature type="compositionally biased region" description="Basic and acidic residues" evidence="2">
    <location>
        <begin position="11"/>
        <end position="24"/>
    </location>
</feature>
<feature type="compositionally biased region" description="Basic residues" evidence="2">
    <location>
        <begin position="87"/>
        <end position="101"/>
    </location>
</feature>
<dbReference type="Pfam" id="PF04910">
    <property type="entry name" value="Tcf25"/>
    <property type="match status" value="1"/>
</dbReference>
<dbReference type="GO" id="GO:0072344">
    <property type="term" value="P:rescue of stalled ribosome"/>
    <property type="evidence" value="ECO:0007669"/>
    <property type="project" value="TreeGrafter"/>
</dbReference>
<dbReference type="EMBL" id="ANFO01001171">
    <property type="protein sequence ID" value="KGQ03731.1"/>
    <property type="molecule type" value="Genomic_DNA"/>
</dbReference>
<feature type="compositionally biased region" description="Acidic residues" evidence="2">
    <location>
        <begin position="53"/>
        <end position="71"/>
    </location>
</feature>
<dbReference type="Proteomes" id="UP000030106">
    <property type="component" value="Unassembled WGS sequence"/>
</dbReference>
<evidence type="ECO:0000313" key="3">
    <source>
        <dbReference type="EMBL" id="KGQ03731.1"/>
    </source>
</evidence>
<evidence type="ECO:0008006" key="5">
    <source>
        <dbReference type="Google" id="ProtNLM"/>
    </source>
</evidence>
<feature type="coiled-coil region" evidence="1">
    <location>
        <begin position="166"/>
        <end position="193"/>
    </location>
</feature>
<dbReference type="GO" id="GO:1990116">
    <property type="term" value="P:ribosome-associated ubiquitin-dependent protein catabolic process"/>
    <property type="evidence" value="ECO:0007669"/>
    <property type="project" value="TreeGrafter"/>
</dbReference>
<feature type="compositionally biased region" description="Basic residues" evidence="2">
    <location>
        <begin position="1"/>
        <end position="10"/>
    </location>
</feature>
<sequence length="735" mass="82755">MSSRQLRKLQKQRELEQAAKKQNDQSDQDEESDDEPAPAARPKPNLFAALGGDGDDADAEADEDDDNEGDAIIETAVSEPTGSGSAKKSKKKKKKKSKKKAATAADASEEDEIDKAIKSLKMAKMDKGAPAQDEEKQRRAMAFNSIFQINTYHLRAINEMRNLFGREIIESANAEEERQQQEQQQQIRRGQQLDLETFLRAQAPNAKKLPEVSLRRNVFVQGRDHWPAQSAAGLTMKEVAARDGDGSSTEYAYLHEGEYDGLQTLFFACVQIGDPMRMVSLLKRAPYHVSTLLQVSAVARQDQNMALASELCERALFTFGRVTTSAFRRDVEQGRARLDSRRPENRQFWLAGYHYLRSLLRKGTYRTALEWAKLLYALDPADPYAMRHYLHFLAVRAYEAKWLLEFLQDVEENAGSVAHEDFIYVRQSGILARLQMGETEAAKKELAEGIRRVPWLYCALFQELGLDAPPSVWGVHAESDARQFWVKLYLHFAKDLWNNTQATSLLTQVAKSMEKVDVVSLPVDDAPPDLGATRLVFLEGQTSLIALAPRALLDRQPNYDFDPLPPAEEDNIFTYQGTRLPWTEKHRRDGGGVGHAANDDPQIQEALARMQHMLAAQGGAAGGRRVQGFGIAGQQEDSDYDDETDEELRRDLEEHARRSREPGFLGQLMQMLGVAGRQRQLRRTRTGTMWKRRTRTCRGRGRGKANTDESGFLVVRVYQGISPVVDGCIACKLIL</sequence>
<reference evidence="3 4" key="1">
    <citation type="submission" date="2012-10" db="EMBL/GenBank/DDBJ databases">
        <title>Genome sequencing and analysis of entomopathogenic fungi Beauveria bassiana D1-5.</title>
        <authorList>
            <person name="Li Q."/>
            <person name="Wang L."/>
            <person name="Zhang Z."/>
            <person name="Wang Q."/>
            <person name="Ren J."/>
            <person name="Wang M."/>
            <person name="Xu W."/>
            <person name="Wang J."/>
            <person name="Lu Y."/>
            <person name="Du Q."/>
            <person name="Sun Z."/>
        </authorList>
    </citation>
    <scope>NUCLEOTIDE SEQUENCE [LARGE SCALE GENOMIC DNA]</scope>
    <source>
        <strain evidence="3 4">D1-5</strain>
    </source>
</reference>
<comment type="caution">
    <text evidence="3">The sequence shown here is derived from an EMBL/GenBank/DDBJ whole genome shotgun (WGS) entry which is preliminary data.</text>
</comment>
<evidence type="ECO:0000256" key="1">
    <source>
        <dbReference type="SAM" id="Coils"/>
    </source>
</evidence>
<keyword evidence="1" id="KW-0175">Coiled coil</keyword>
<organism evidence="3 4">
    <name type="scientific">Beauveria bassiana D1-5</name>
    <dbReference type="NCBI Taxonomy" id="1245745"/>
    <lineage>
        <taxon>Eukaryota</taxon>
        <taxon>Fungi</taxon>
        <taxon>Dikarya</taxon>
        <taxon>Ascomycota</taxon>
        <taxon>Pezizomycotina</taxon>
        <taxon>Sordariomycetes</taxon>
        <taxon>Hypocreomycetidae</taxon>
        <taxon>Hypocreales</taxon>
        <taxon>Cordycipitaceae</taxon>
        <taxon>Beauveria</taxon>
    </lineage>
</organism>
<dbReference type="AlphaFoldDB" id="A0A0A2V7B8"/>
<gene>
    <name evidence="3" type="ORF">BBAD15_g11022</name>
</gene>
<dbReference type="HOGENOM" id="CLU_008321_1_0_1"/>
<dbReference type="STRING" id="1245745.A0A0A2V7B8"/>
<accession>A0A0A2V7B8</accession>
<dbReference type="InterPro" id="IPR006994">
    <property type="entry name" value="TCF25/Rqc1"/>
</dbReference>
<evidence type="ECO:0000256" key="2">
    <source>
        <dbReference type="SAM" id="MobiDB-lite"/>
    </source>
</evidence>
<feature type="compositionally biased region" description="Acidic residues" evidence="2">
    <location>
        <begin position="26"/>
        <end position="36"/>
    </location>
</feature>
<dbReference type="OrthoDB" id="205993at2759"/>
<dbReference type="PANTHER" id="PTHR22684">
    <property type="entry name" value="NULP1-RELATED"/>
    <property type="match status" value="1"/>
</dbReference>
<dbReference type="PANTHER" id="PTHR22684:SF0">
    <property type="entry name" value="RIBOSOME QUALITY CONTROL COMPLEX SUBUNIT TCF25"/>
    <property type="match status" value="1"/>
</dbReference>